<dbReference type="OrthoDB" id="6106327at2759"/>
<name>A0A0L8FLT5_OCTBM</name>
<reference evidence="2" key="1">
    <citation type="submission" date="2015-07" db="EMBL/GenBank/DDBJ databases">
        <title>MeaNS - Measles Nucleotide Surveillance Program.</title>
        <authorList>
            <person name="Tran T."/>
            <person name="Druce J."/>
        </authorList>
    </citation>
    <scope>NUCLEOTIDE SEQUENCE</scope>
    <source>
        <strain evidence="2">UCB-OBI-ISO-001</strain>
        <tissue evidence="2">Gonad</tissue>
    </source>
</reference>
<sequence length="61" mass="7004">MFYQFKLTFVSVLFMSFCLESQAVSDICSICSCENSQTYIYCYNRGLTSVPHPIPQNVVHL</sequence>
<evidence type="ECO:0008006" key="3">
    <source>
        <dbReference type="Google" id="ProtNLM"/>
    </source>
</evidence>
<organism evidence="2">
    <name type="scientific">Octopus bimaculoides</name>
    <name type="common">California two-spotted octopus</name>
    <dbReference type="NCBI Taxonomy" id="37653"/>
    <lineage>
        <taxon>Eukaryota</taxon>
        <taxon>Metazoa</taxon>
        <taxon>Spiralia</taxon>
        <taxon>Lophotrochozoa</taxon>
        <taxon>Mollusca</taxon>
        <taxon>Cephalopoda</taxon>
        <taxon>Coleoidea</taxon>
        <taxon>Octopodiformes</taxon>
        <taxon>Octopoda</taxon>
        <taxon>Incirrata</taxon>
        <taxon>Octopodidae</taxon>
        <taxon>Octopus</taxon>
    </lineage>
</organism>
<gene>
    <name evidence="2" type="ORF">OCBIM_22014806mg</name>
</gene>
<evidence type="ECO:0000313" key="2">
    <source>
        <dbReference type="EMBL" id="KOF65639.1"/>
    </source>
</evidence>
<evidence type="ECO:0000256" key="1">
    <source>
        <dbReference type="SAM" id="SignalP"/>
    </source>
</evidence>
<proteinExistence type="predicted"/>
<keyword evidence="1" id="KW-0732">Signal</keyword>
<protein>
    <recommendedName>
        <fullName evidence="3">LRRNT domain-containing protein</fullName>
    </recommendedName>
</protein>
<dbReference type="AlphaFoldDB" id="A0A0L8FLT5"/>
<feature type="signal peptide" evidence="1">
    <location>
        <begin position="1"/>
        <end position="23"/>
    </location>
</feature>
<feature type="chain" id="PRO_5005582431" description="LRRNT domain-containing protein" evidence="1">
    <location>
        <begin position="24"/>
        <end position="61"/>
    </location>
</feature>
<accession>A0A0L8FLT5</accession>
<dbReference type="EMBL" id="KQ429093">
    <property type="protein sequence ID" value="KOF65639.1"/>
    <property type="molecule type" value="Genomic_DNA"/>
</dbReference>